<keyword evidence="3" id="KW-0378">Hydrolase</keyword>
<dbReference type="AlphaFoldDB" id="A0A6J7R2N3"/>
<feature type="domain" description="Peptidase S33 tripeptidyl aminopeptidase-like C-terminal" evidence="4">
    <location>
        <begin position="433"/>
        <end position="529"/>
    </location>
</feature>
<evidence type="ECO:0000256" key="2">
    <source>
        <dbReference type="ARBA" id="ARBA00022729"/>
    </source>
</evidence>
<dbReference type="PROSITE" id="PS51257">
    <property type="entry name" value="PROKAR_LIPOPROTEIN"/>
    <property type="match status" value="1"/>
</dbReference>
<evidence type="ECO:0000259" key="4">
    <source>
        <dbReference type="Pfam" id="PF08386"/>
    </source>
</evidence>
<comment type="similarity">
    <text evidence="1">Belongs to the peptidase S33 family.</text>
</comment>
<keyword evidence="2" id="KW-0732">Signal</keyword>
<dbReference type="Gene3D" id="3.40.50.1820">
    <property type="entry name" value="alpha/beta hydrolase"/>
    <property type="match status" value="1"/>
</dbReference>
<dbReference type="SUPFAM" id="SSF53474">
    <property type="entry name" value="alpha/beta-Hydrolases"/>
    <property type="match status" value="1"/>
</dbReference>
<dbReference type="EMBL" id="CAFBPN010000051">
    <property type="protein sequence ID" value="CAB5023336.1"/>
    <property type="molecule type" value="Genomic_DNA"/>
</dbReference>
<gene>
    <name evidence="5" type="ORF">UFOPK4098_00989</name>
</gene>
<name>A0A6J7R2N3_9ZZZZ</name>
<dbReference type="GO" id="GO:0016787">
    <property type="term" value="F:hydrolase activity"/>
    <property type="evidence" value="ECO:0007669"/>
    <property type="project" value="UniProtKB-KW"/>
</dbReference>
<proteinExistence type="inferred from homology"/>
<dbReference type="PANTHER" id="PTHR43248:SF29">
    <property type="entry name" value="TRIPEPTIDYL AMINOPEPTIDASE"/>
    <property type="match status" value="1"/>
</dbReference>
<reference evidence="5" key="1">
    <citation type="submission" date="2020-05" db="EMBL/GenBank/DDBJ databases">
        <authorList>
            <person name="Chiriac C."/>
            <person name="Salcher M."/>
            <person name="Ghai R."/>
            <person name="Kavagutti S V."/>
        </authorList>
    </citation>
    <scope>NUCLEOTIDE SEQUENCE</scope>
</reference>
<dbReference type="InterPro" id="IPR029058">
    <property type="entry name" value="AB_hydrolase_fold"/>
</dbReference>
<organism evidence="5">
    <name type="scientific">freshwater metagenome</name>
    <dbReference type="NCBI Taxonomy" id="449393"/>
    <lineage>
        <taxon>unclassified sequences</taxon>
        <taxon>metagenomes</taxon>
        <taxon>ecological metagenomes</taxon>
    </lineage>
</organism>
<accession>A0A6J7R2N3</accession>
<evidence type="ECO:0000256" key="3">
    <source>
        <dbReference type="ARBA" id="ARBA00022801"/>
    </source>
</evidence>
<dbReference type="InterPro" id="IPR051601">
    <property type="entry name" value="Serine_prot/Carboxylest_S33"/>
</dbReference>
<dbReference type="InterPro" id="IPR013595">
    <property type="entry name" value="Pept_S33_TAP-like_C"/>
</dbReference>
<sequence>MRTYVRLEVVAYEHMRRRFIAPFLLVGAMLMSACGSSSSPTVETLDLFVDDTTVQSTTPVAVTTTTIPLPLSPIVWDKCSPSETKGIKCGTIKVPYSYEDPAIGTFTLSLKVHSAEDAKKRIGSLIVNRGGPGAESASMAPDAGFYFSQTILDHFDIVAFDPRGTGASTPFVDCVAEYDSYFASDVTPNTPEEKLALVDDARRFNAECEKKSGAILPYISTIASARDIDMIRRALDEKTISFFGFSYGSELGAHWVNLFPNTVRAAVFDGAADPNASFLQGGLDQAAGFEGQLNAFFADCATRETCPIYNKGKPEEIFDKLMVRLERDPLFVSSKRTLVNEGIAYTAAVDAMYSDSLWPTFAEALADATDPKVPDATGLLALYDDYYQRRSDGTYDNLLEAFTAISCIDDQGATTVEEVDSYVPQFTAAAPRLGAYFSAGYNCALWPSPSLPQVEVTNAGNVPIVVVGTTGDAATPLASSRKMAAAMDDGRLIVVTGNQHTGYGTGKCVNALVDNYLVTLTAPKDESTCS</sequence>
<protein>
    <submittedName>
        <fullName evidence="5">Unannotated protein</fullName>
    </submittedName>
</protein>
<evidence type="ECO:0000313" key="5">
    <source>
        <dbReference type="EMBL" id="CAB5023336.1"/>
    </source>
</evidence>
<dbReference type="PANTHER" id="PTHR43248">
    <property type="entry name" value="2-SUCCINYL-6-HYDROXY-2,4-CYCLOHEXADIENE-1-CARBOXYLATE SYNTHASE"/>
    <property type="match status" value="1"/>
</dbReference>
<evidence type="ECO:0000256" key="1">
    <source>
        <dbReference type="ARBA" id="ARBA00010088"/>
    </source>
</evidence>
<dbReference type="Pfam" id="PF08386">
    <property type="entry name" value="Abhydrolase_4"/>
    <property type="match status" value="1"/>
</dbReference>